<sequence>MARERNWAGNVEYDAARWHAPTTVDEVRQIVRNADRVRSLGTRHTFNDLANTAADLLSTHLLNRVVALDEEARTVTIEGGVRYGELGRFLHARGFALHNLASLPHISVVGACATATHGSGDRAGNLATAVTALELVTASGDVETFSRASHPDVFSGMVVNLGALGVVTKATLRVEAAFDVRQDVFEDLAFEAFEQHLDDVTGAADSVSFFTDWKEPLFHQVWHKRRIGEERFEPTRTWFGARRATSDLHPLRGFPATSCTPQLGVPGPWHERLPHFRLEFTPSVGEELQSEFFVPRRHAPSALRAVRELRAVLADVLLVSELRTVAADDLWLSPCFKEACVGFHFTWRRDEARVRTVLPRLQEALAEFDARPHWGKLFTTAPRRLREVFVKLPDFQRLAETFDPTGKFRNAFVEGVLSAR</sequence>
<dbReference type="PANTHER" id="PTHR43762">
    <property type="entry name" value="L-GULONOLACTONE OXIDASE"/>
    <property type="match status" value="1"/>
</dbReference>
<dbReference type="EMBL" id="QJSX01000009">
    <property type="protein sequence ID" value="PYE53246.1"/>
    <property type="molecule type" value="Genomic_DNA"/>
</dbReference>
<organism evidence="3 4">
    <name type="scientific">Deinococcus yavapaiensis KR-236</name>
    <dbReference type="NCBI Taxonomy" id="694435"/>
    <lineage>
        <taxon>Bacteria</taxon>
        <taxon>Thermotogati</taxon>
        <taxon>Deinococcota</taxon>
        <taxon>Deinococci</taxon>
        <taxon>Deinococcales</taxon>
        <taxon>Deinococcaceae</taxon>
        <taxon>Deinococcus</taxon>
    </lineage>
</organism>
<gene>
    <name evidence="3" type="ORF">DES52_10918</name>
</gene>
<dbReference type="InterPro" id="IPR016167">
    <property type="entry name" value="FAD-bd_PCMH_sub1"/>
</dbReference>
<dbReference type="GO" id="GO:0003885">
    <property type="term" value="F:D-arabinono-1,4-lactone oxidase activity"/>
    <property type="evidence" value="ECO:0007669"/>
    <property type="project" value="InterPro"/>
</dbReference>
<dbReference type="InterPro" id="IPR010031">
    <property type="entry name" value="FAD_lactone_oxidase-like"/>
</dbReference>
<dbReference type="InterPro" id="IPR016169">
    <property type="entry name" value="FAD-bd_PCMH_sub2"/>
</dbReference>
<name>A0A318S482_9DEIO</name>
<feature type="domain" description="FAD-binding PCMH-type" evidence="2">
    <location>
        <begin position="11"/>
        <end position="177"/>
    </location>
</feature>
<dbReference type="Gene3D" id="1.10.45.10">
    <property type="entry name" value="Vanillyl-alcohol Oxidase, Chain A, domain 4"/>
    <property type="match status" value="1"/>
</dbReference>
<dbReference type="InterPro" id="IPR016171">
    <property type="entry name" value="Vanillyl_alc_oxidase_C-sub2"/>
</dbReference>
<keyword evidence="1" id="KW-0560">Oxidoreductase</keyword>
<dbReference type="InterPro" id="IPR007173">
    <property type="entry name" value="ALO_C"/>
</dbReference>
<accession>A0A318S482</accession>
<keyword evidence="4" id="KW-1185">Reference proteome</keyword>
<comment type="caution">
    <text evidence="3">The sequence shown here is derived from an EMBL/GenBank/DDBJ whole genome shotgun (WGS) entry which is preliminary data.</text>
</comment>
<dbReference type="PIRSF" id="PIRSF000136">
    <property type="entry name" value="LGO_GLO"/>
    <property type="match status" value="1"/>
</dbReference>
<dbReference type="GO" id="GO:0071949">
    <property type="term" value="F:FAD binding"/>
    <property type="evidence" value="ECO:0007669"/>
    <property type="project" value="InterPro"/>
</dbReference>
<dbReference type="Gene3D" id="3.30.465.10">
    <property type="match status" value="1"/>
</dbReference>
<dbReference type="SUPFAM" id="SSF56176">
    <property type="entry name" value="FAD-binding/transporter-associated domain-like"/>
    <property type="match status" value="1"/>
</dbReference>
<dbReference type="Gene3D" id="3.30.43.10">
    <property type="entry name" value="Uridine Diphospho-n-acetylenolpyruvylglucosamine Reductase, domain 2"/>
    <property type="match status" value="1"/>
</dbReference>
<dbReference type="Gene3D" id="3.30.70.2520">
    <property type="match status" value="1"/>
</dbReference>
<protein>
    <submittedName>
        <fullName evidence="3">Xylitol oxidase</fullName>
    </submittedName>
</protein>
<dbReference type="AlphaFoldDB" id="A0A318S482"/>
<reference evidence="3 4" key="1">
    <citation type="submission" date="2018-06" db="EMBL/GenBank/DDBJ databases">
        <title>Genomic Encyclopedia of Type Strains, Phase IV (KMG-IV): sequencing the most valuable type-strain genomes for metagenomic binning, comparative biology and taxonomic classification.</title>
        <authorList>
            <person name="Goeker M."/>
        </authorList>
    </citation>
    <scope>NUCLEOTIDE SEQUENCE [LARGE SCALE GENOMIC DNA]</scope>
    <source>
        <strain evidence="3 4">DSM 18048</strain>
    </source>
</reference>
<evidence type="ECO:0000259" key="2">
    <source>
        <dbReference type="PROSITE" id="PS51387"/>
    </source>
</evidence>
<dbReference type="InterPro" id="IPR016166">
    <property type="entry name" value="FAD-bd_PCMH"/>
</dbReference>
<dbReference type="RefSeq" id="WP_110887061.1">
    <property type="nucleotide sequence ID" value="NZ_QJSX01000009.1"/>
</dbReference>
<evidence type="ECO:0000313" key="4">
    <source>
        <dbReference type="Proteomes" id="UP000248326"/>
    </source>
</evidence>
<dbReference type="GO" id="GO:0080049">
    <property type="term" value="F:L-gulono-1,4-lactone dehydrogenase activity"/>
    <property type="evidence" value="ECO:0007669"/>
    <property type="project" value="TreeGrafter"/>
</dbReference>
<dbReference type="InterPro" id="IPR006094">
    <property type="entry name" value="Oxid_FAD_bind_N"/>
</dbReference>
<dbReference type="Proteomes" id="UP000248326">
    <property type="component" value="Unassembled WGS sequence"/>
</dbReference>
<proteinExistence type="predicted"/>
<dbReference type="Pfam" id="PF01565">
    <property type="entry name" value="FAD_binding_4"/>
    <property type="match status" value="1"/>
</dbReference>
<dbReference type="PANTHER" id="PTHR43762:SF1">
    <property type="entry name" value="D-ARABINONO-1,4-LACTONE OXIDASE"/>
    <property type="match status" value="1"/>
</dbReference>
<evidence type="ECO:0000313" key="3">
    <source>
        <dbReference type="EMBL" id="PYE53246.1"/>
    </source>
</evidence>
<dbReference type="OrthoDB" id="9800184at2"/>
<evidence type="ECO:0000256" key="1">
    <source>
        <dbReference type="ARBA" id="ARBA00023002"/>
    </source>
</evidence>
<dbReference type="Pfam" id="PF04030">
    <property type="entry name" value="ALO"/>
    <property type="match status" value="1"/>
</dbReference>
<dbReference type="InterPro" id="IPR036318">
    <property type="entry name" value="FAD-bd_PCMH-like_sf"/>
</dbReference>
<dbReference type="GO" id="GO:0016020">
    <property type="term" value="C:membrane"/>
    <property type="evidence" value="ECO:0007669"/>
    <property type="project" value="InterPro"/>
</dbReference>
<dbReference type="Gene3D" id="3.30.70.2530">
    <property type="match status" value="1"/>
</dbReference>
<dbReference type="PROSITE" id="PS51387">
    <property type="entry name" value="FAD_PCMH"/>
    <property type="match status" value="1"/>
</dbReference>